<feature type="domain" description="SWIM-type" evidence="3">
    <location>
        <begin position="53"/>
        <end position="88"/>
    </location>
</feature>
<dbReference type="Pfam" id="PF04434">
    <property type="entry name" value="SWIM"/>
    <property type="match status" value="1"/>
</dbReference>
<keyword evidence="5" id="KW-1185">Reference proteome</keyword>
<dbReference type="AlphaFoldDB" id="A0AAW4PXE9"/>
<dbReference type="EMBL" id="RKLR01000020">
    <property type="protein sequence ID" value="MBX0325832.1"/>
    <property type="molecule type" value="Genomic_DNA"/>
</dbReference>
<dbReference type="PROSITE" id="PS50966">
    <property type="entry name" value="ZF_SWIM"/>
    <property type="match status" value="1"/>
</dbReference>
<evidence type="ECO:0000313" key="4">
    <source>
        <dbReference type="EMBL" id="MBX0325832.1"/>
    </source>
</evidence>
<evidence type="ECO:0000256" key="2">
    <source>
        <dbReference type="SAM" id="MobiDB-lite"/>
    </source>
</evidence>
<keyword evidence="1" id="KW-0863">Zinc-finger</keyword>
<reference evidence="4 5" key="1">
    <citation type="submission" date="2021-06" db="EMBL/GenBank/DDBJ databases">
        <title>Halomicroarcula sp. a new haloarchaeum isolated from saline soil.</title>
        <authorList>
            <person name="Duran-Viseras A."/>
            <person name="Sanchez-Porro C."/>
            <person name="Ventosa A."/>
        </authorList>
    </citation>
    <scope>NUCLEOTIDE SEQUENCE [LARGE SCALE GENOMIC DNA]</scope>
    <source>
        <strain evidence="4 5">F13</strain>
    </source>
</reference>
<evidence type="ECO:0000256" key="1">
    <source>
        <dbReference type="PROSITE-ProRule" id="PRU00325"/>
    </source>
</evidence>
<organism evidence="4 5">
    <name type="scientific">Haloarcula rubra</name>
    <dbReference type="NCBI Taxonomy" id="2487747"/>
    <lineage>
        <taxon>Archaea</taxon>
        <taxon>Methanobacteriati</taxon>
        <taxon>Methanobacteriota</taxon>
        <taxon>Stenosarchaea group</taxon>
        <taxon>Halobacteria</taxon>
        <taxon>Halobacteriales</taxon>
        <taxon>Haloarculaceae</taxon>
        <taxon>Haloarcula</taxon>
    </lineage>
</organism>
<dbReference type="Proteomes" id="UP001430377">
    <property type="component" value="Unassembled WGS sequence"/>
</dbReference>
<accession>A0AAW4PXE9</accession>
<dbReference type="GO" id="GO:0008270">
    <property type="term" value="F:zinc ion binding"/>
    <property type="evidence" value="ECO:0007669"/>
    <property type="project" value="UniProtKB-KW"/>
</dbReference>
<protein>
    <submittedName>
        <fullName evidence="4">SWIM zinc finger domain-containing protein</fullName>
    </submittedName>
</protein>
<keyword evidence="1" id="KW-0862">Zinc</keyword>
<feature type="region of interest" description="Disordered" evidence="2">
    <location>
        <begin position="101"/>
        <end position="142"/>
    </location>
</feature>
<keyword evidence="1" id="KW-0479">Metal-binding</keyword>
<proteinExistence type="predicted"/>
<feature type="compositionally biased region" description="Acidic residues" evidence="2">
    <location>
        <begin position="127"/>
        <end position="136"/>
    </location>
</feature>
<sequence>MSNAKPTPNPLSQLAFTSRVAKRAQYEAFEFDLLGDRIRVRNGSYADPENHEYLVQIEDGVPVSCTCPADEHFEGACKHRVGVAIRRPIVDLVTDVQLRADGGDSIRPAAQAKKSGSESAASTPQEDATDDCECDGLPDSVPCWPCFRDGREDFE</sequence>
<feature type="compositionally biased region" description="Polar residues" evidence="2">
    <location>
        <begin position="117"/>
        <end position="126"/>
    </location>
</feature>
<gene>
    <name evidence="4" type="ORF">EGH21_22705</name>
</gene>
<evidence type="ECO:0000259" key="3">
    <source>
        <dbReference type="PROSITE" id="PS50966"/>
    </source>
</evidence>
<name>A0AAW4PXE9_9EURY</name>
<dbReference type="InterPro" id="IPR007527">
    <property type="entry name" value="Znf_SWIM"/>
</dbReference>
<dbReference type="RefSeq" id="WP_220620712.1">
    <property type="nucleotide sequence ID" value="NZ_RKLR01000020.1"/>
</dbReference>
<comment type="caution">
    <text evidence="4">The sequence shown here is derived from an EMBL/GenBank/DDBJ whole genome shotgun (WGS) entry which is preliminary data.</text>
</comment>
<evidence type="ECO:0000313" key="5">
    <source>
        <dbReference type="Proteomes" id="UP001430377"/>
    </source>
</evidence>